<name>A0A4R8LTP4_9BACL</name>
<feature type="region of interest" description="Disordered" evidence="2">
    <location>
        <begin position="1"/>
        <end position="24"/>
    </location>
</feature>
<organism evidence="3 4">
    <name type="scientific">Alicyclobacillus sacchari</name>
    <dbReference type="NCBI Taxonomy" id="392010"/>
    <lineage>
        <taxon>Bacteria</taxon>
        <taxon>Bacillati</taxon>
        <taxon>Bacillota</taxon>
        <taxon>Bacilli</taxon>
        <taxon>Bacillales</taxon>
        <taxon>Alicyclobacillaceae</taxon>
        <taxon>Alicyclobacillus</taxon>
    </lineage>
</organism>
<dbReference type="EMBL" id="SORF01000003">
    <property type="protein sequence ID" value="TDY49976.1"/>
    <property type="molecule type" value="Genomic_DNA"/>
</dbReference>
<evidence type="ECO:0000313" key="3">
    <source>
        <dbReference type="EMBL" id="TDY49976.1"/>
    </source>
</evidence>
<feature type="compositionally biased region" description="Basic and acidic residues" evidence="2">
    <location>
        <begin position="1"/>
        <end position="12"/>
    </location>
</feature>
<feature type="coiled-coil region" evidence="1">
    <location>
        <begin position="77"/>
        <end position="138"/>
    </location>
</feature>
<evidence type="ECO:0000256" key="2">
    <source>
        <dbReference type="SAM" id="MobiDB-lite"/>
    </source>
</evidence>
<evidence type="ECO:0000256" key="1">
    <source>
        <dbReference type="SAM" id="Coils"/>
    </source>
</evidence>
<dbReference type="RefSeq" id="WP_134158728.1">
    <property type="nucleotide sequence ID" value="NZ_BSUS01000001.1"/>
</dbReference>
<reference evidence="3 4" key="1">
    <citation type="submission" date="2019-03" db="EMBL/GenBank/DDBJ databases">
        <title>Genomic Encyclopedia of Type Strains, Phase IV (KMG-IV): sequencing the most valuable type-strain genomes for metagenomic binning, comparative biology and taxonomic classification.</title>
        <authorList>
            <person name="Goeker M."/>
        </authorList>
    </citation>
    <scope>NUCLEOTIDE SEQUENCE [LARGE SCALE GENOMIC DNA]</scope>
    <source>
        <strain evidence="3 4">DSM 17974</strain>
    </source>
</reference>
<keyword evidence="1" id="KW-0175">Coiled coil</keyword>
<keyword evidence="4" id="KW-1185">Reference proteome</keyword>
<dbReference type="Proteomes" id="UP000294581">
    <property type="component" value="Unassembled WGS sequence"/>
</dbReference>
<accession>A0A4R8LTP4</accession>
<proteinExistence type="predicted"/>
<sequence>MRWQAEWEHFHASDSGPTPRYGKNPFPKSAKRCKRCKMPSELQFCIVCQTEFVTQARLCFTTVMDAVAIQQEPNRPYEEKRAAYRAAKRRLKNLLDLKSYGVTFEQTPYFRKELRRLRERLKEEKAVAASVAADSEEQKTAAHRQ</sequence>
<dbReference type="OrthoDB" id="2376218at2"/>
<comment type="caution">
    <text evidence="3">The sequence shown here is derived from an EMBL/GenBank/DDBJ whole genome shotgun (WGS) entry which is preliminary data.</text>
</comment>
<protein>
    <submittedName>
        <fullName evidence="3">Uncharacterized protein</fullName>
    </submittedName>
</protein>
<evidence type="ECO:0000313" key="4">
    <source>
        <dbReference type="Proteomes" id="UP000294581"/>
    </source>
</evidence>
<gene>
    <name evidence="3" type="ORF">C7445_10319</name>
</gene>
<dbReference type="AlphaFoldDB" id="A0A4R8LTP4"/>